<keyword evidence="3" id="KW-1185">Reference proteome</keyword>
<proteinExistence type="predicted"/>
<dbReference type="PROSITE" id="PS50181">
    <property type="entry name" value="FBOX"/>
    <property type="match status" value="1"/>
</dbReference>
<evidence type="ECO:0000313" key="3">
    <source>
        <dbReference type="Proteomes" id="UP001307849"/>
    </source>
</evidence>
<accession>A0AAN8NLL0</accession>
<dbReference type="InterPro" id="IPR001810">
    <property type="entry name" value="F-box_dom"/>
</dbReference>
<protein>
    <recommendedName>
        <fullName evidence="1">F-box domain-containing protein</fullName>
    </recommendedName>
</protein>
<evidence type="ECO:0000259" key="1">
    <source>
        <dbReference type="PROSITE" id="PS50181"/>
    </source>
</evidence>
<comment type="caution">
    <text evidence="2">The sequence shown here is derived from an EMBL/GenBank/DDBJ whole genome shotgun (WGS) entry which is preliminary data.</text>
</comment>
<evidence type="ECO:0000313" key="2">
    <source>
        <dbReference type="EMBL" id="KAK6513865.1"/>
    </source>
</evidence>
<name>A0AAN8NLL0_9PEZI</name>
<dbReference type="AlphaFoldDB" id="A0AAN8NLL0"/>
<feature type="domain" description="F-box" evidence="1">
    <location>
        <begin position="16"/>
        <end position="53"/>
    </location>
</feature>
<organism evidence="2 3">
    <name type="scientific">Arthrobotrys conoides</name>
    <dbReference type="NCBI Taxonomy" id="74498"/>
    <lineage>
        <taxon>Eukaryota</taxon>
        <taxon>Fungi</taxon>
        <taxon>Dikarya</taxon>
        <taxon>Ascomycota</taxon>
        <taxon>Pezizomycotina</taxon>
        <taxon>Orbiliomycetes</taxon>
        <taxon>Orbiliales</taxon>
        <taxon>Orbiliaceae</taxon>
        <taxon>Arthrobotrys</taxon>
    </lineage>
</organism>
<sequence length="364" mass="42108">MEDQILAATVFDQKTKPQISSLPDSVLVKITGLLNLHDLRSLASTNRATRKVIGLYPEQTVALSLKQTLPKTEILKWFPFPTISVSFETASGVSVDCELISLEQEGLGTHPHIPTKLCSTARYLVYLRHANRVLRVFDGISFFSKWLHRVEGHGYNGHRDCSTEYHRSKPCNETFRVILFLAQNEVYNLHRYLRHCTVEDRIAVRCHPQEFDKVELPLPENWWIKGRVLLTHQAKLKEIEAESSRGKEHSKQYLDHMIAADRDSSFQHRRMWLAKYLTREANITPARKIAEFERESKGFWYGKGIVAGLVFTQIAPLSWWHDSMIMGAWQSKDRDLRGFEHMRDLSISCYRKAVEVVNVLAIKH</sequence>
<dbReference type="EMBL" id="JAVHJM010000005">
    <property type="protein sequence ID" value="KAK6513865.1"/>
    <property type="molecule type" value="Genomic_DNA"/>
</dbReference>
<dbReference type="Proteomes" id="UP001307849">
    <property type="component" value="Unassembled WGS sequence"/>
</dbReference>
<gene>
    <name evidence="2" type="ORF">TWF506_008296</name>
</gene>
<dbReference type="CDD" id="cd09917">
    <property type="entry name" value="F-box_SF"/>
    <property type="match status" value="1"/>
</dbReference>
<reference evidence="2 3" key="1">
    <citation type="submission" date="2019-10" db="EMBL/GenBank/DDBJ databases">
        <authorList>
            <person name="Palmer J.M."/>
        </authorList>
    </citation>
    <scope>NUCLEOTIDE SEQUENCE [LARGE SCALE GENOMIC DNA]</scope>
    <source>
        <strain evidence="2 3">TWF506</strain>
    </source>
</reference>